<evidence type="ECO:0000259" key="3">
    <source>
        <dbReference type="Pfam" id="PF00263"/>
    </source>
</evidence>
<feature type="signal peptide" evidence="2">
    <location>
        <begin position="1"/>
        <end position="20"/>
    </location>
</feature>
<dbReference type="EMBL" id="NBPI01000001">
    <property type="protein sequence ID" value="OSD74655.1"/>
    <property type="molecule type" value="Genomic_DNA"/>
</dbReference>
<gene>
    <name evidence="4" type="ORF">R537_03060</name>
</gene>
<feature type="domain" description="Type II/III secretion system secretin-like" evidence="3">
    <location>
        <begin position="248"/>
        <end position="375"/>
    </location>
</feature>
<organism evidence="4 5">
    <name type="scientific">Salmonella enterica subsp. enterica serovar Rough O:d:1,7</name>
    <dbReference type="NCBI Taxonomy" id="1974323"/>
    <lineage>
        <taxon>Bacteria</taxon>
        <taxon>Pseudomonadati</taxon>
        <taxon>Pseudomonadota</taxon>
        <taxon>Gammaproteobacteria</taxon>
        <taxon>Enterobacterales</taxon>
        <taxon>Enterobacteriaceae</taxon>
        <taxon>Salmonella</taxon>
    </lineage>
</organism>
<accession>A0A974KLC8</accession>
<keyword evidence="2" id="KW-0732">Signal</keyword>
<dbReference type="InterPro" id="IPR004846">
    <property type="entry name" value="T2SS/T3SS_dom"/>
</dbReference>
<reference evidence="4 5" key="1">
    <citation type="submission" date="2017-03" db="EMBL/GenBank/DDBJ databases">
        <title>Salmonella serotype comparative study.</title>
        <authorList>
            <person name="Liao J."/>
        </authorList>
    </citation>
    <scope>NUCLEOTIDE SEQUENCE [LARGE SCALE GENOMIC DNA]</scope>
    <source>
        <strain evidence="4 5">NY_FSL S10-1448</strain>
    </source>
</reference>
<dbReference type="AlphaFoldDB" id="A0A974KLC8"/>
<evidence type="ECO:0000256" key="2">
    <source>
        <dbReference type="SAM" id="SignalP"/>
    </source>
</evidence>
<proteinExistence type="inferred from homology"/>
<comment type="caution">
    <text evidence="4">The sequence shown here is derived from an EMBL/GenBank/DDBJ whole genome shotgun (WGS) entry which is preliminary data.</text>
</comment>
<protein>
    <submittedName>
        <fullName evidence="4">Secretin</fullName>
    </submittedName>
</protein>
<sequence length="402" mass="44415">MTLVSVPVIAAILFSSHTYAKGTDFDINAMPVSDAVSLLWNQVLHKPFMLSPELAADTRKLTFHISPDNDEREFITRYLLNMNIKVTTKKGVDYISSFTPPAPRPHLVNYVYTPRYRSVGYLTRSLSMLFNDDTGVTVKASDSQANQSPQDKAGFMSNDSDTLVFRGTPQQVAQLKDVLPLVDTRASEIDVTAYVYEVNTNERNGSGFALAAKLLNGRFDFRLGTGEGYGNFIKLSTPSIEALYELFRTDSRFSVVSAPRLRVISGDEGKFNVGASVPVLGSVSYQDRNAVQSVDYHDSGVIFTVRPSITNDLITLRIQQQISNFAKTENGVNNSPTLIKREVKTAVSLKDGEIIVLSGLAENKTSDANTGFTFLPKSWSGRSKDNTKTDIVIILQVRKVQE</sequence>
<dbReference type="InterPro" id="IPR050810">
    <property type="entry name" value="Bact_Secretion_Sys_Channel"/>
</dbReference>
<dbReference type="PANTHER" id="PTHR30332">
    <property type="entry name" value="PROBABLE GENERAL SECRETION PATHWAY PROTEIN D"/>
    <property type="match status" value="1"/>
</dbReference>
<dbReference type="GO" id="GO:0015627">
    <property type="term" value="C:type II protein secretion system complex"/>
    <property type="evidence" value="ECO:0007669"/>
    <property type="project" value="TreeGrafter"/>
</dbReference>
<dbReference type="GO" id="GO:0009306">
    <property type="term" value="P:protein secretion"/>
    <property type="evidence" value="ECO:0007669"/>
    <property type="project" value="InterPro"/>
</dbReference>
<evidence type="ECO:0000313" key="5">
    <source>
        <dbReference type="Proteomes" id="UP000868515"/>
    </source>
</evidence>
<evidence type="ECO:0000313" key="4">
    <source>
        <dbReference type="EMBL" id="OSD74655.1"/>
    </source>
</evidence>
<evidence type="ECO:0000256" key="1">
    <source>
        <dbReference type="RuleBase" id="RU004003"/>
    </source>
</evidence>
<comment type="similarity">
    <text evidence="1">Belongs to the bacterial secretin family.</text>
</comment>
<dbReference type="Pfam" id="PF00263">
    <property type="entry name" value="Secretin"/>
    <property type="match status" value="1"/>
</dbReference>
<name>A0A974KLC8_SALET</name>
<dbReference type="Proteomes" id="UP000868515">
    <property type="component" value="Unassembled WGS sequence"/>
</dbReference>
<feature type="chain" id="PRO_5038076683" evidence="2">
    <location>
        <begin position="21"/>
        <end position="402"/>
    </location>
</feature>
<dbReference type="PANTHER" id="PTHR30332:SF17">
    <property type="entry name" value="TYPE IV PILIATION SYSTEM PROTEIN DR_0774-RELATED"/>
    <property type="match status" value="1"/>
</dbReference>